<name>A0A0W1S091_9EURY</name>
<gene>
    <name evidence="1" type="ORF">AUR66_02215</name>
</gene>
<organism evidence="1 2">
    <name type="scientific">Haloferax profundi</name>
    <dbReference type="NCBI Taxonomy" id="1544718"/>
    <lineage>
        <taxon>Archaea</taxon>
        <taxon>Methanobacteriati</taxon>
        <taxon>Methanobacteriota</taxon>
        <taxon>Stenosarchaea group</taxon>
        <taxon>Halobacteria</taxon>
        <taxon>Halobacteriales</taxon>
        <taxon>Haloferacaceae</taxon>
        <taxon>Haloferax</taxon>
    </lineage>
</organism>
<dbReference type="AlphaFoldDB" id="A0A0W1S091"/>
<dbReference type="EMBL" id="LOPV01000440">
    <property type="protein sequence ID" value="KTG19455.1"/>
    <property type="molecule type" value="Genomic_DNA"/>
</dbReference>
<dbReference type="OrthoDB" id="241883at2157"/>
<protein>
    <submittedName>
        <fullName evidence="1">Uncharacterized protein</fullName>
    </submittedName>
</protein>
<dbReference type="Proteomes" id="UP000053157">
    <property type="component" value="Unassembled WGS sequence"/>
</dbReference>
<dbReference type="Pfam" id="PF20575">
    <property type="entry name" value="HTH_63"/>
    <property type="match status" value="1"/>
</dbReference>
<evidence type="ECO:0000313" key="2">
    <source>
        <dbReference type="Proteomes" id="UP000053157"/>
    </source>
</evidence>
<evidence type="ECO:0000313" key="1">
    <source>
        <dbReference type="EMBL" id="KTG19455.1"/>
    </source>
</evidence>
<proteinExistence type="predicted"/>
<dbReference type="InterPro" id="IPR046783">
    <property type="entry name" value="HTH_63"/>
</dbReference>
<sequence length="156" mass="17873">MQTNDQRTAELWIRPIRDGLREEHQSLVVRLERLVREGYLDDVCMRTWNHNVDVETDTAPTQRDALIRERLAAFRQWARREGVELPTLDERATVGSGRMGPAHDTVVLPQTLVAVFRGDDVEAVYPHERRGKMKTVADWVEDAESALGIDADQIDI</sequence>
<keyword evidence="2" id="KW-1185">Reference proteome</keyword>
<comment type="caution">
    <text evidence="1">The sequence shown here is derived from an EMBL/GenBank/DDBJ whole genome shotgun (WGS) entry which is preliminary data.</text>
</comment>
<dbReference type="RefSeq" id="WP_058573062.1">
    <property type="nucleotide sequence ID" value="NZ_LOPV01000440.1"/>
</dbReference>
<accession>A0A0W1S091</accession>
<reference evidence="1 2" key="1">
    <citation type="submission" date="2015-12" db="EMBL/GenBank/DDBJ databases">
        <title>Haloferax profundi sp. nov. isolated from the Discovery deep brine-seawater interface in the Red Sea.</title>
        <authorList>
            <person name="Zhang G."/>
            <person name="Stingl U."/>
            <person name="Rashid M."/>
        </authorList>
    </citation>
    <scope>NUCLEOTIDE SEQUENCE [LARGE SCALE GENOMIC DNA]</scope>
    <source>
        <strain evidence="1 2">SB29</strain>
    </source>
</reference>